<protein>
    <submittedName>
        <fullName evidence="1">Uncharacterized protein</fullName>
    </submittedName>
</protein>
<dbReference type="Proteomes" id="UP000054549">
    <property type="component" value="Unassembled WGS sequence"/>
</dbReference>
<organism evidence="1 2">
    <name type="scientific">Amanita muscaria (strain Koide BX008)</name>
    <dbReference type="NCBI Taxonomy" id="946122"/>
    <lineage>
        <taxon>Eukaryota</taxon>
        <taxon>Fungi</taxon>
        <taxon>Dikarya</taxon>
        <taxon>Basidiomycota</taxon>
        <taxon>Agaricomycotina</taxon>
        <taxon>Agaricomycetes</taxon>
        <taxon>Agaricomycetidae</taxon>
        <taxon>Agaricales</taxon>
        <taxon>Pluteineae</taxon>
        <taxon>Amanitaceae</taxon>
        <taxon>Amanita</taxon>
    </lineage>
</organism>
<evidence type="ECO:0000313" key="2">
    <source>
        <dbReference type="Proteomes" id="UP000054549"/>
    </source>
</evidence>
<gene>
    <name evidence="1" type="ORF">M378DRAFT_170529</name>
</gene>
<proteinExistence type="predicted"/>
<dbReference type="EMBL" id="KN818336">
    <property type="protein sequence ID" value="KIL58530.1"/>
    <property type="molecule type" value="Genomic_DNA"/>
</dbReference>
<dbReference type="InParanoid" id="A0A0C2S735"/>
<keyword evidence="2" id="KW-1185">Reference proteome</keyword>
<dbReference type="AlphaFoldDB" id="A0A0C2S735"/>
<accession>A0A0C2S735</accession>
<reference evidence="1 2" key="1">
    <citation type="submission" date="2014-04" db="EMBL/GenBank/DDBJ databases">
        <title>Evolutionary Origins and Diversification of the Mycorrhizal Mutualists.</title>
        <authorList>
            <consortium name="DOE Joint Genome Institute"/>
            <consortium name="Mycorrhizal Genomics Consortium"/>
            <person name="Kohler A."/>
            <person name="Kuo A."/>
            <person name="Nagy L.G."/>
            <person name="Floudas D."/>
            <person name="Copeland A."/>
            <person name="Barry K.W."/>
            <person name="Cichocki N."/>
            <person name="Veneault-Fourrey C."/>
            <person name="LaButti K."/>
            <person name="Lindquist E.A."/>
            <person name="Lipzen A."/>
            <person name="Lundell T."/>
            <person name="Morin E."/>
            <person name="Murat C."/>
            <person name="Riley R."/>
            <person name="Ohm R."/>
            <person name="Sun H."/>
            <person name="Tunlid A."/>
            <person name="Henrissat B."/>
            <person name="Grigoriev I.V."/>
            <person name="Hibbett D.S."/>
            <person name="Martin F."/>
        </authorList>
    </citation>
    <scope>NUCLEOTIDE SEQUENCE [LARGE SCALE GENOMIC DNA]</scope>
    <source>
        <strain evidence="1 2">Koide BX008</strain>
    </source>
</reference>
<sequence length="85" mass="9463">MACRKARNAPPNPTLAQILYERLKYTERVLSPSRGIYVVFNVFYTQPMTGIRTLHLSIEPDTSILSPCTQHVAQIANGFSLLGGQ</sequence>
<dbReference type="OrthoDB" id="619536at2759"/>
<name>A0A0C2S735_AMAMK</name>
<dbReference type="HOGENOM" id="CLU_2512160_0_0_1"/>
<evidence type="ECO:0000313" key="1">
    <source>
        <dbReference type="EMBL" id="KIL58530.1"/>
    </source>
</evidence>